<protein>
    <recommendedName>
        <fullName evidence="7">UPF0056 membrane protein</fullName>
    </recommendedName>
</protein>
<comment type="similarity">
    <text evidence="2 7">Belongs to the UPF0056 (MarC) family.</text>
</comment>
<sequence length="203" mass="21011">MDLYLFTSTLLTLLVILDPPGLLPVFLGLTRRMDVAERHRSAASACLVAFGVIAGFALFGQQILDYLHVSIPALQVAGGLLLLLISLELLQGKSNGDVSEEGTNVAIVPLGIPLLAGPGSIVAIMLAVRHADGLADVVAVGSALAAAMVLVYVSLRFAGQISRVLRRSGTTLASRVAGLLLAGISVQMAADGVFGFLRTQPLG</sequence>
<dbReference type="NCBIfam" id="TIGR00427">
    <property type="entry name" value="NAAT family transporter"/>
    <property type="match status" value="1"/>
</dbReference>
<evidence type="ECO:0000256" key="4">
    <source>
        <dbReference type="ARBA" id="ARBA00022692"/>
    </source>
</evidence>
<feature type="transmembrane region" description="Helical" evidence="7">
    <location>
        <begin position="6"/>
        <end position="29"/>
    </location>
</feature>
<proteinExistence type="inferred from homology"/>
<organism evidence="8 9">
    <name type="scientific">Propioniciclava tarda</name>
    <dbReference type="NCBI Taxonomy" id="433330"/>
    <lineage>
        <taxon>Bacteria</taxon>
        <taxon>Bacillati</taxon>
        <taxon>Actinomycetota</taxon>
        <taxon>Actinomycetes</taxon>
        <taxon>Propionibacteriales</taxon>
        <taxon>Propionibacteriaceae</taxon>
        <taxon>Propioniciclava</taxon>
    </lineage>
</organism>
<feature type="transmembrane region" description="Helical" evidence="7">
    <location>
        <begin position="66"/>
        <end position="85"/>
    </location>
</feature>
<evidence type="ECO:0000313" key="9">
    <source>
        <dbReference type="Proteomes" id="UP000291933"/>
    </source>
</evidence>
<reference evidence="8 9" key="1">
    <citation type="submission" date="2019-01" db="EMBL/GenBank/DDBJ databases">
        <title>Lactibacter flavus gen. nov., sp. nov., a novel bacterium of the family Propionibacteriaceae isolated from raw milk and dairy products.</title>
        <authorList>
            <person name="Huptas C."/>
            <person name="Wenning M."/>
            <person name="Breitenwieser F."/>
            <person name="Doll E."/>
            <person name="Von Neubeck M."/>
            <person name="Busse H.-J."/>
            <person name="Scherer S."/>
        </authorList>
    </citation>
    <scope>NUCLEOTIDE SEQUENCE [LARGE SCALE GENOMIC DNA]</scope>
    <source>
        <strain evidence="8 9">DSM 22130</strain>
    </source>
</reference>
<keyword evidence="6 7" id="KW-0472">Membrane</keyword>
<dbReference type="PANTHER" id="PTHR33508">
    <property type="entry name" value="UPF0056 MEMBRANE PROTEIN YHCE"/>
    <property type="match status" value="1"/>
</dbReference>
<comment type="caution">
    <text evidence="8">The sequence shown here is derived from an EMBL/GenBank/DDBJ whole genome shotgun (WGS) entry which is preliminary data.</text>
</comment>
<dbReference type="PANTHER" id="PTHR33508:SF1">
    <property type="entry name" value="UPF0056 MEMBRANE PROTEIN YHCE"/>
    <property type="match status" value="1"/>
</dbReference>
<accession>A0A4Q9KIL8</accession>
<evidence type="ECO:0000256" key="1">
    <source>
        <dbReference type="ARBA" id="ARBA00004651"/>
    </source>
</evidence>
<dbReference type="OrthoDB" id="21094at2"/>
<evidence type="ECO:0000313" key="8">
    <source>
        <dbReference type="EMBL" id="TBT92185.1"/>
    </source>
</evidence>
<gene>
    <name evidence="8" type="ORF">ET996_13090</name>
</gene>
<feature type="transmembrane region" description="Helical" evidence="7">
    <location>
        <begin position="106"/>
        <end position="128"/>
    </location>
</feature>
<evidence type="ECO:0000256" key="7">
    <source>
        <dbReference type="RuleBase" id="RU362048"/>
    </source>
</evidence>
<evidence type="ECO:0000256" key="2">
    <source>
        <dbReference type="ARBA" id="ARBA00009784"/>
    </source>
</evidence>
<dbReference type="GO" id="GO:0005886">
    <property type="term" value="C:plasma membrane"/>
    <property type="evidence" value="ECO:0007669"/>
    <property type="project" value="UniProtKB-SubCell"/>
</dbReference>
<feature type="transmembrane region" description="Helical" evidence="7">
    <location>
        <begin position="176"/>
        <end position="197"/>
    </location>
</feature>
<dbReference type="RefSeq" id="WP_131173011.1">
    <property type="nucleotide sequence ID" value="NZ_FXTL01000022.1"/>
</dbReference>
<name>A0A4Q9KIL8_PROTD</name>
<dbReference type="InterPro" id="IPR002771">
    <property type="entry name" value="Multi_antbiot-R_MarC"/>
</dbReference>
<dbReference type="AlphaFoldDB" id="A0A4Q9KIL8"/>
<comment type="subcellular location">
    <subcellularLocation>
        <location evidence="1 7">Cell membrane</location>
        <topology evidence="1 7">Multi-pass membrane protein</topology>
    </subcellularLocation>
</comment>
<evidence type="ECO:0000256" key="3">
    <source>
        <dbReference type="ARBA" id="ARBA00022475"/>
    </source>
</evidence>
<dbReference type="EMBL" id="SDMR01000021">
    <property type="protein sequence ID" value="TBT92185.1"/>
    <property type="molecule type" value="Genomic_DNA"/>
</dbReference>
<dbReference type="Pfam" id="PF01914">
    <property type="entry name" value="MarC"/>
    <property type="match status" value="1"/>
</dbReference>
<evidence type="ECO:0000256" key="5">
    <source>
        <dbReference type="ARBA" id="ARBA00022989"/>
    </source>
</evidence>
<keyword evidence="4 7" id="KW-0812">Transmembrane</keyword>
<keyword evidence="5 7" id="KW-1133">Transmembrane helix</keyword>
<dbReference type="Proteomes" id="UP000291933">
    <property type="component" value="Unassembled WGS sequence"/>
</dbReference>
<keyword evidence="3" id="KW-1003">Cell membrane</keyword>
<feature type="transmembrane region" description="Helical" evidence="7">
    <location>
        <begin position="134"/>
        <end position="155"/>
    </location>
</feature>
<feature type="transmembrane region" description="Helical" evidence="7">
    <location>
        <begin position="41"/>
        <end position="60"/>
    </location>
</feature>
<keyword evidence="9" id="KW-1185">Reference proteome</keyword>
<evidence type="ECO:0000256" key="6">
    <source>
        <dbReference type="ARBA" id="ARBA00023136"/>
    </source>
</evidence>